<proteinExistence type="predicted"/>
<feature type="transmembrane region" description="Helical" evidence="2">
    <location>
        <begin position="61"/>
        <end position="81"/>
    </location>
</feature>
<dbReference type="EMBL" id="CADCXV010001394">
    <property type="protein sequence ID" value="CAB0044100.1"/>
    <property type="molecule type" value="Genomic_DNA"/>
</dbReference>
<evidence type="ECO:0000313" key="4">
    <source>
        <dbReference type="Proteomes" id="UP000479190"/>
    </source>
</evidence>
<feature type="region of interest" description="Disordered" evidence="1">
    <location>
        <begin position="126"/>
        <end position="148"/>
    </location>
</feature>
<reference evidence="3 4" key="1">
    <citation type="submission" date="2020-02" db="EMBL/GenBank/DDBJ databases">
        <authorList>
            <person name="Ferguson B K."/>
        </authorList>
    </citation>
    <scope>NUCLEOTIDE SEQUENCE [LARGE SCALE GENOMIC DNA]</scope>
</reference>
<keyword evidence="2" id="KW-1133">Transmembrane helix</keyword>
<keyword evidence="2" id="KW-0812">Transmembrane</keyword>
<accession>A0A6H5J6E8</accession>
<organism evidence="3 4">
    <name type="scientific">Trichogramma brassicae</name>
    <dbReference type="NCBI Taxonomy" id="86971"/>
    <lineage>
        <taxon>Eukaryota</taxon>
        <taxon>Metazoa</taxon>
        <taxon>Ecdysozoa</taxon>
        <taxon>Arthropoda</taxon>
        <taxon>Hexapoda</taxon>
        <taxon>Insecta</taxon>
        <taxon>Pterygota</taxon>
        <taxon>Neoptera</taxon>
        <taxon>Endopterygota</taxon>
        <taxon>Hymenoptera</taxon>
        <taxon>Apocrita</taxon>
        <taxon>Proctotrupomorpha</taxon>
        <taxon>Chalcidoidea</taxon>
        <taxon>Trichogrammatidae</taxon>
        <taxon>Trichogramma</taxon>
    </lineage>
</organism>
<gene>
    <name evidence="3" type="ORF">TBRA_LOCUS15688</name>
</gene>
<dbReference type="Proteomes" id="UP000479190">
    <property type="component" value="Unassembled WGS sequence"/>
</dbReference>
<evidence type="ECO:0000256" key="2">
    <source>
        <dbReference type="SAM" id="Phobius"/>
    </source>
</evidence>
<keyword evidence="2" id="KW-0472">Membrane</keyword>
<evidence type="ECO:0000256" key="1">
    <source>
        <dbReference type="SAM" id="MobiDB-lite"/>
    </source>
</evidence>
<evidence type="ECO:0000313" key="3">
    <source>
        <dbReference type="EMBL" id="CAB0044100.1"/>
    </source>
</evidence>
<name>A0A6H5J6E8_9HYME</name>
<dbReference type="AlphaFoldDB" id="A0A6H5J6E8"/>
<sequence length="448" mass="50751">MYRGGAKQRRCFDVGFVLVVAASEVLDECSSLIIIPTSTRVIDTVRKEKINLLERKNLSKIYIGAIIIACIRVKYSIWLVARASSSALLYCARTKTFYANREHIIIHCVLASARVRTHIYMHDMREGVDDEEPPGGRNRGKMSSHVRANDDDDDSMTIILVFIRAPYPFLFTPGVQACRADKKLSFVFMYVYPPCATAARARGRIKKNNKNKTILKCEINVSFLASSCYCYCCRRCTQEEKKIGAQLAIRIYITWDSFPAIIAALYTVRLNLYIYLSVCAHEPLAHAKDARIHTDGKRKMAGHGRYSIFRAIMCRRSFSFTNSTAVHHISNAVHGVWATTNVHDIITRCKISTAESTRRLIYSRSILRDENFARAYVIRNISSCNPAEVAVALAAMQPLHRAIELTSRELIEGAMHDKFEKLESNDRFGVDLRSTHTSTIDRTKPPPI</sequence>
<protein>
    <submittedName>
        <fullName evidence="3">Uncharacterized protein</fullName>
    </submittedName>
</protein>
<keyword evidence="4" id="KW-1185">Reference proteome</keyword>